<name>A0A2N5N9V8_9BACL</name>
<dbReference type="EMBL" id="NFEZ01000003">
    <property type="protein sequence ID" value="PLT47105.1"/>
    <property type="molecule type" value="Genomic_DNA"/>
</dbReference>
<dbReference type="AlphaFoldDB" id="A0A2N5N9V8"/>
<organism evidence="1 2">
    <name type="scientific">Paenibacillus pasadenensis</name>
    <dbReference type="NCBI Taxonomy" id="217090"/>
    <lineage>
        <taxon>Bacteria</taxon>
        <taxon>Bacillati</taxon>
        <taxon>Bacillota</taxon>
        <taxon>Bacilli</taxon>
        <taxon>Bacillales</taxon>
        <taxon>Paenibacillaceae</taxon>
        <taxon>Paenibacillus</taxon>
    </lineage>
</organism>
<sequence length="40" mass="4824">MSLPYIPAWSEKKRPFTHPTIFKESLEMPRKIGLYVQQFQ</sequence>
<protein>
    <submittedName>
        <fullName evidence="1">Uncharacterized protein</fullName>
    </submittedName>
</protein>
<evidence type="ECO:0000313" key="2">
    <source>
        <dbReference type="Proteomes" id="UP000234789"/>
    </source>
</evidence>
<dbReference type="Proteomes" id="UP000234789">
    <property type="component" value="Unassembled WGS sequence"/>
</dbReference>
<accession>A0A2N5N9V8</accession>
<evidence type="ECO:0000313" key="1">
    <source>
        <dbReference type="EMBL" id="PLT47105.1"/>
    </source>
</evidence>
<gene>
    <name evidence="1" type="ORF">B8V81_1329</name>
</gene>
<reference evidence="1 2" key="1">
    <citation type="submission" date="2017-05" db="EMBL/GenBank/DDBJ databases">
        <title>Functional genome analysis of Paenibacillus pasadenensis strain R16: insights on endophytic life style and antifungal activity.</title>
        <authorList>
            <person name="Passera A."/>
            <person name="Marcolungo L."/>
            <person name="Casati P."/>
            <person name="Brasca M."/>
            <person name="Quaglino F."/>
            <person name="Delledonne M."/>
        </authorList>
    </citation>
    <scope>NUCLEOTIDE SEQUENCE [LARGE SCALE GENOMIC DNA]</scope>
    <source>
        <strain evidence="1 2">R16</strain>
    </source>
</reference>
<keyword evidence="2" id="KW-1185">Reference proteome</keyword>
<comment type="caution">
    <text evidence="1">The sequence shown here is derived from an EMBL/GenBank/DDBJ whole genome shotgun (WGS) entry which is preliminary data.</text>
</comment>
<proteinExistence type="predicted"/>